<dbReference type="EMBL" id="BSPQ01000015">
    <property type="protein sequence ID" value="GLS91816.1"/>
    <property type="molecule type" value="Genomic_DNA"/>
</dbReference>
<evidence type="ECO:0000313" key="3">
    <source>
        <dbReference type="Proteomes" id="UP001157353"/>
    </source>
</evidence>
<feature type="transmembrane region" description="Helical" evidence="1">
    <location>
        <begin position="163"/>
        <end position="185"/>
    </location>
</feature>
<keyword evidence="1" id="KW-0812">Transmembrane</keyword>
<evidence type="ECO:0000313" key="2">
    <source>
        <dbReference type="EMBL" id="GLS91816.1"/>
    </source>
</evidence>
<keyword evidence="3" id="KW-1185">Reference proteome</keyword>
<organism evidence="2 3">
    <name type="scientific">Psychromonas marina</name>
    <dbReference type="NCBI Taxonomy" id="88364"/>
    <lineage>
        <taxon>Bacteria</taxon>
        <taxon>Pseudomonadati</taxon>
        <taxon>Pseudomonadota</taxon>
        <taxon>Gammaproteobacteria</taxon>
        <taxon>Alteromonadales</taxon>
        <taxon>Psychromonadaceae</taxon>
        <taxon>Psychromonas</taxon>
    </lineage>
</organism>
<dbReference type="RefSeq" id="WP_284204918.1">
    <property type="nucleotide sequence ID" value="NZ_BSPQ01000015.1"/>
</dbReference>
<protein>
    <submittedName>
        <fullName evidence="2">Uncharacterized protein</fullName>
    </submittedName>
</protein>
<gene>
    <name evidence="2" type="ORF">GCM10007916_28860</name>
</gene>
<accession>A0ABQ6E482</accession>
<reference evidence="3" key="1">
    <citation type="journal article" date="2019" name="Int. J. Syst. Evol. Microbiol.">
        <title>The Global Catalogue of Microorganisms (GCM) 10K type strain sequencing project: providing services to taxonomists for standard genome sequencing and annotation.</title>
        <authorList>
            <consortium name="The Broad Institute Genomics Platform"/>
            <consortium name="The Broad Institute Genome Sequencing Center for Infectious Disease"/>
            <person name="Wu L."/>
            <person name="Ma J."/>
        </authorList>
    </citation>
    <scope>NUCLEOTIDE SEQUENCE [LARGE SCALE GENOMIC DNA]</scope>
    <source>
        <strain evidence="3">NBRC 103166</strain>
    </source>
</reference>
<name>A0ABQ6E482_9GAMM</name>
<comment type="caution">
    <text evidence="2">The sequence shown here is derived from an EMBL/GenBank/DDBJ whole genome shotgun (WGS) entry which is preliminary data.</text>
</comment>
<dbReference type="Proteomes" id="UP001157353">
    <property type="component" value="Unassembled WGS sequence"/>
</dbReference>
<sequence>MNDNLDTWSDMPECPKFNISINKEMFYVTETKNSGHVLVYCGSRASLVSLSNGIAYCNESYLNPPSIDEGDLIRGRKGLLILFFFKKGTEKEFALIPIIDNHIIHFDFLGIRTQVSLKDIEVITSECESRFSDIVRVKCIVIDDIPILSKKSWNKTITKVPSIYKFVLLVVTLFGSLVGGGLFLLSKAL</sequence>
<proteinExistence type="predicted"/>
<keyword evidence="1" id="KW-0472">Membrane</keyword>
<keyword evidence="1" id="KW-1133">Transmembrane helix</keyword>
<evidence type="ECO:0000256" key="1">
    <source>
        <dbReference type="SAM" id="Phobius"/>
    </source>
</evidence>